<accession>A0A326U527</accession>
<comment type="caution">
    <text evidence="1">The sequence shown here is derived from an EMBL/GenBank/DDBJ whole genome shotgun (WGS) entry which is preliminary data.</text>
</comment>
<reference evidence="1 2" key="1">
    <citation type="submission" date="2018-06" db="EMBL/GenBank/DDBJ databases">
        <title>Genomic Encyclopedia of Archaeal and Bacterial Type Strains, Phase II (KMG-II): from individual species to whole genera.</title>
        <authorList>
            <person name="Goeker M."/>
        </authorList>
    </citation>
    <scope>NUCLEOTIDE SEQUENCE [LARGE SCALE GENOMIC DNA]</scope>
    <source>
        <strain evidence="1 2">ATCC BAA-1881</strain>
    </source>
</reference>
<proteinExistence type="predicted"/>
<dbReference type="Proteomes" id="UP000248806">
    <property type="component" value="Unassembled WGS sequence"/>
</dbReference>
<keyword evidence="2" id="KW-1185">Reference proteome</keyword>
<name>A0A326U527_THEHA</name>
<protein>
    <submittedName>
        <fullName evidence="1">Uncharacterized protein</fullName>
    </submittedName>
</protein>
<dbReference type="EMBL" id="QKUF01000010">
    <property type="protein sequence ID" value="PZW28408.1"/>
    <property type="molecule type" value="Genomic_DNA"/>
</dbReference>
<dbReference type="AlphaFoldDB" id="A0A326U527"/>
<evidence type="ECO:0000313" key="1">
    <source>
        <dbReference type="EMBL" id="PZW28408.1"/>
    </source>
</evidence>
<evidence type="ECO:0000313" key="2">
    <source>
        <dbReference type="Proteomes" id="UP000248806"/>
    </source>
</evidence>
<sequence length="516" mass="54187">MPLHERVNGRTSDSLISAEWFNEYYRLLTGKMSDQPVQIAQNLTLRAISSKPVAPGVVTETGTGLTAGTYKYAVTFCSQDGESLPSNQVPVTIGTDGKGIVRLTNIPAGPLGCTKKRVYRTKAGASTLYRLAEIVADATEYVDTTPDAARPQQLTEAPKNPTFGGALIFADETGKPLLTICNDGSIVGSGGGTSIGGTSINGDLTVSGKSLLDNGAIKTDGAGRITFERGEIRMGVNGNAGNVLIADTNGDLYIKTRQVGSYIGAIRFHVPDSVPVVSFTKDGIEATGKSISCKTLNVNGGVATFNNDCVINGDLRVKPNNTSTPSAIIVGSAGFGVKQTNGTKLLQATTDGLVVGGPNVRTSTPTFNWSAGGTFANFDYAEVVPVDDLYDFGTVICPSDSNPDYWTRCTHVACPAAMVIVESPGMSLGVANNPNQYYGQNPWYNPNLPLSFHAALVGRVAVPSMQEDIPLRAFVCSDGNGGIRAMADDEHGMALGVCIGPVLNGKAPVLLRPVWR</sequence>
<gene>
    <name evidence="1" type="ORF">EI42_03162</name>
</gene>
<organism evidence="1 2">
    <name type="scientific">Thermosporothrix hazakensis</name>
    <dbReference type="NCBI Taxonomy" id="644383"/>
    <lineage>
        <taxon>Bacteria</taxon>
        <taxon>Bacillati</taxon>
        <taxon>Chloroflexota</taxon>
        <taxon>Ktedonobacteria</taxon>
        <taxon>Ktedonobacterales</taxon>
        <taxon>Thermosporotrichaceae</taxon>
        <taxon>Thermosporothrix</taxon>
    </lineage>
</organism>